<organism evidence="2 3">
    <name type="scientific">Fusarium flagelliforme</name>
    <dbReference type="NCBI Taxonomy" id="2675880"/>
    <lineage>
        <taxon>Eukaryota</taxon>
        <taxon>Fungi</taxon>
        <taxon>Dikarya</taxon>
        <taxon>Ascomycota</taxon>
        <taxon>Pezizomycotina</taxon>
        <taxon>Sordariomycetes</taxon>
        <taxon>Hypocreomycetidae</taxon>
        <taxon>Hypocreales</taxon>
        <taxon>Nectriaceae</taxon>
        <taxon>Fusarium</taxon>
        <taxon>Fusarium incarnatum-equiseti species complex</taxon>
    </lineage>
</organism>
<dbReference type="PANTHER" id="PTHR24148">
    <property type="entry name" value="ANKYRIN REPEAT DOMAIN-CONTAINING PROTEIN 39 HOMOLOG-RELATED"/>
    <property type="match status" value="1"/>
</dbReference>
<dbReference type="STRING" id="2594813.A0A395N2T1"/>
<dbReference type="PANTHER" id="PTHR24148:SF64">
    <property type="entry name" value="HETEROKARYON INCOMPATIBILITY DOMAIN-CONTAINING PROTEIN"/>
    <property type="match status" value="1"/>
</dbReference>
<dbReference type="Proteomes" id="UP000265631">
    <property type="component" value="Unassembled WGS sequence"/>
</dbReference>
<dbReference type="AlphaFoldDB" id="A0A395N2T1"/>
<evidence type="ECO:0000313" key="2">
    <source>
        <dbReference type="EMBL" id="RFN54217.1"/>
    </source>
</evidence>
<sequence length="530" mass="59652">MTTLPATSHGQEVKPYVYTPVTKKQIRVLVLHPASQESHQLRGELLVVDLDDLPPRQKPYSSETIDPAKHVCFEAISYVWGQGTFTDTLVTPDGFIRITASLASILRRLRDHSRPRTYWVDGVCINQADADEKGIQVPLMGLIYSSAVRVLCDICQDEKFEPLLDAMDRYWRRNIRRGVILASAIVALSKESSAEIMGVTLPTQEEADAIEEDMMEDWSKAFLELVQLKWFHRLWIMQEFVLGRDVSMVFGRQHIPWRQLWAGTVQYQGVGIPWDGIEFVKAENVSMVTSLTSICFIRACRTIDPNTAHGREFKQVVDILMGGTDLNEAQLTMCIMAGCYKQCTIPQDRYYGILGLVEGGEELHADYTAPMRGITIQFWKRALQLASGGELILLAGMAGQTSGYPSWLRDISLPDPLSHLWQFGPLLNSRHRAGGGLGTWSARFSDSQPDEMITQGYFIDEITEISSDEPTEPFRIEAMAIRFENAMSFFTSEPQAIRYPLTGESIQDAAVKAACLFSQSLKPTRIEVQK</sequence>
<dbReference type="Pfam" id="PF06985">
    <property type="entry name" value="HET"/>
    <property type="match status" value="1"/>
</dbReference>
<accession>A0A395N2T1</accession>
<dbReference type="InterPro" id="IPR052895">
    <property type="entry name" value="HetReg/Transcr_Mod"/>
</dbReference>
<reference evidence="2 3" key="1">
    <citation type="journal article" date="2018" name="PLoS Pathog.">
        <title>Evolution of structural diversity of trichothecenes, a family of toxins produced by plant pathogenic and entomopathogenic fungi.</title>
        <authorList>
            <person name="Proctor R.H."/>
            <person name="McCormick S.P."/>
            <person name="Kim H.S."/>
            <person name="Cardoza R.E."/>
            <person name="Stanley A.M."/>
            <person name="Lindo L."/>
            <person name="Kelly A."/>
            <person name="Brown D.W."/>
            <person name="Lee T."/>
            <person name="Vaughan M.M."/>
            <person name="Alexander N.J."/>
            <person name="Busman M."/>
            <person name="Gutierrez S."/>
        </authorList>
    </citation>
    <scope>NUCLEOTIDE SEQUENCE [LARGE SCALE GENOMIC DNA]</scope>
    <source>
        <strain evidence="2 3">NRRL 13405</strain>
    </source>
</reference>
<evidence type="ECO:0000259" key="1">
    <source>
        <dbReference type="Pfam" id="PF06985"/>
    </source>
</evidence>
<comment type="caution">
    <text evidence="2">The sequence shown here is derived from an EMBL/GenBank/DDBJ whole genome shotgun (WGS) entry which is preliminary data.</text>
</comment>
<proteinExistence type="predicted"/>
<keyword evidence="3" id="KW-1185">Reference proteome</keyword>
<feature type="domain" description="Heterokaryon incompatibility" evidence="1">
    <location>
        <begin position="73"/>
        <end position="239"/>
    </location>
</feature>
<name>A0A395N2T1_9HYPO</name>
<dbReference type="InterPro" id="IPR010730">
    <property type="entry name" value="HET"/>
</dbReference>
<gene>
    <name evidence="2" type="ORF">FIE12Z_1343</name>
</gene>
<protein>
    <submittedName>
        <fullName evidence="2">Heterokaryon incompatibility protein or allele</fullName>
    </submittedName>
</protein>
<dbReference type="EMBL" id="PXXK01000028">
    <property type="protein sequence ID" value="RFN54217.1"/>
    <property type="molecule type" value="Genomic_DNA"/>
</dbReference>
<evidence type="ECO:0000313" key="3">
    <source>
        <dbReference type="Proteomes" id="UP000265631"/>
    </source>
</evidence>